<dbReference type="PANTHER" id="PTHR30572:SF4">
    <property type="entry name" value="ABC TRANSPORTER PERMEASE YTRF"/>
    <property type="match status" value="1"/>
</dbReference>
<dbReference type="EMBL" id="CP058561">
    <property type="protein sequence ID" value="QUH27533.1"/>
    <property type="molecule type" value="Genomic_DNA"/>
</dbReference>
<comment type="subcellular location">
    <subcellularLocation>
        <location evidence="1">Cell membrane</location>
        <topology evidence="1">Multi-pass membrane protein</topology>
    </subcellularLocation>
</comment>
<protein>
    <submittedName>
        <fullName evidence="10">ABC transporter permease</fullName>
    </submittedName>
</protein>
<evidence type="ECO:0000259" key="9">
    <source>
        <dbReference type="Pfam" id="PF12704"/>
    </source>
</evidence>
<dbReference type="InterPro" id="IPR025857">
    <property type="entry name" value="MacB_PCD"/>
</dbReference>
<evidence type="ECO:0000313" key="11">
    <source>
        <dbReference type="Proteomes" id="UP000677305"/>
    </source>
</evidence>
<sequence length="457" mass="50605">MMNNIDLISMGLKNLFRRKLRTFLTTLGIIIGTISIVVMISIGIGMQKQMDKSFNQMGDMNIITVSPADKSKTNTIGAKKKKTSVTDKDIQYLKNIEGVDAVSPVINYSVTMITSKRLTAQTSIKGMTLEFMEKYGLGKMKKGSVLTEDDRAGVLFGKMTLYGFVKANATNNYYDPFEEMYDEETGKMKEPKFNPLVNRIYMSFGSENTGDNENTIKPILIKPVGILATTNYQKSAYMYMELSQLQNLKDKYDKMTGYSEYGGKKPSKNGYTEVMVHVPDRKNLERIQKEIQKYGFRADSDADMLRETKKMTQIINLVFGGIGGISLLVAAIGITNTMVMAIYERRKEIGVMKVIGSSIRDIKRLFLFESASIGLLGGILGVILSFGISSIVNVIAGGAGSFMGDMSMEQTKTSISIIPIWLSLLALVFTAFIGLVSGYLPARKAMKLSALEAIKTE</sequence>
<dbReference type="PANTHER" id="PTHR30572">
    <property type="entry name" value="MEMBRANE COMPONENT OF TRANSPORTER-RELATED"/>
    <property type="match status" value="1"/>
</dbReference>
<dbReference type="GO" id="GO:0022857">
    <property type="term" value="F:transmembrane transporter activity"/>
    <property type="evidence" value="ECO:0007669"/>
    <property type="project" value="TreeGrafter"/>
</dbReference>
<comment type="similarity">
    <text evidence="6">Belongs to the ABC-4 integral membrane protein family.</text>
</comment>
<feature type="transmembrane region" description="Helical" evidence="7">
    <location>
        <begin position="373"/>
        <end position="396"/>
    </location>
</feature>
<reference evidence="10 11" key="1">
    <citation type="submission" date="2020-07" db="EMBL/GenBank/DDBJ databases">
        <title>Vallitalea guaymasensis genome.</title>
        <authorList>
            <person name="Postec A."/>
        </authorList>
    </citation>
    <scope>NUCLEOTIDE SEQUENCE [LARGE SCALE GENOMIC DNA]</scope>
    <source>
        <strain evidence="10 11">Ra1766G1</strain>
    </source>
</reference>
<evidence type="ECO:0000256" key="2">
    <source>
        <dbReference type="ARBA" id="ARBA00022475"/>
    </source>
</evidence>
<feature type="domain" description="MacB-like periplasmic core" evidence="9">
    <location>
        <begin position="22"/>
        <end position="151"/>
    </location>
</feature>
<evidence type="ECO:0000256" key="3">
    <source>
        <dbReference type="ARBA" id="ARBA00022692"/>
    </source>
</evidence>
<feature type="transmembrane region" description="Helical" evidence="7">
    <location>
        <begin position="20"/>
        <end position="46"/>
    </location>
</feature>
<evidence type="ECO:0000256" key="4">
    <source>
        <dbReference type="ARBA" id="ARBA00022989"/>
    </source>
</evidence>
<keyword evidence="3 7" id="KW-0812">Transmembrane</keyword>
<dbReference type="GO" id="GO:0005886">
    <property type="term" value="C:plasma membrane"/>
    <property type="evidence" value="ECO:0007669"/>
    <property type="project" value="UniProtKB-SubCell"/>
</dbReference>
<feature type="transmembrane region" description="Helical" evidence="7">
    <location>
        <begin position="314"/>
        <end position="343"/>
    </location>
</feature>
<dbReference type="Proteomes" id="UP000677305">
    <property type="component" value="Chromosome"/>
</dbReference>
<dbReference type="AlphaFoldDB" id="A0A8J8SA90"/>
<dbReference type="InterPro" id="IPR003838">
    <property type="entry name" value="ABC3_permease_C"/>
</dbReference>
<keyword evidence="5 7" id="KW-0472">Membrane</keyword>
<dbReference type="Pfam" id="PF02687">
    <property type="entry name" value="FtsX"/>
    <property type="match status" value="1"/>
</dbReference>
<dbReference type="RefSeq" id="WP_212691889.1">
    <property type="nucleotide sequence ID" value="NZ_CP058561.1"/>
</dbReference>
<gene>
    <name evidence="10" type="ORF">HYG85_00800</name>
</gene>
<evidence type="ECO:0000259" key="8">
    <source>
        <dbReference type="Pfam" id="PF02687"/>
    </source>
</evidence>
<accession>A0A8J8SA90</accession>
<keyword evidence="2" id="KW-1003">Cell membrane</keyword>
<evidence type="ECO:0000313" key="10">
    <source>
        <dbReference type="EMBL" id="QUH27533.1"/>
    </source>
</evidence>
<proteinExistence type="inferred from homology"/>
<evidence type="ECO:0000256" key="5">
    <source>
        <dbReference type="ARBA" id="ARBA00023136"/>
    </source>
</evidence>
<dbReference type="InterPro" id="IPR050250">
    <property type="entry name" value="Macrolide_Exporter_MacB"/>
</dbReference>
<dbReference type="KEGG" id="vgu:HYG85_00800"/>
<evidence type="ECO:0000256" key="6">
    <source>
        <dbReference type="ARBA" id="ARBA00038076"/>
    </source>
</evidence>
<keyword evidence="11" id="KW-1185">Reference proteome</keyword>
<feature type="transmembrane region" description="Helical" evidence="7">
    <location>
        <begin position="416"/>
        <end position="440"/>
    </location>
</feature>
<keyword evidence="4 7" id="KW-1133">Transmembrane helix</keyword>
<evidence type="ECO:0000256" key="1">
    <source>
        <dbReference type="ARBA" id="ARBA00004651"/>
    </source>
</evidence>
<organism evidence="10 11">
    <name type="scientific">Vallitalea guaymasensis</name>
    <dbReference type="NCBI Taxonomy" id="1185412"/>
    <lineage>
        <taxon>Bacteria</taxon>
        <taxon>Bacillati</taxon>
        <taxon>Bacillota</taxon>
        <taxon>Clostridia</taxon>
        <taxon>Lachnospirales</taxon>
        <taxon>Vallitaleaceae</taxon>
        <taxon>Vallitalea</taxon>
    </lineage>
</organism>
<name>A0A8J8SA90_9FIRM</name>
<evidence type="ECO:0000256" key="7">
    <source>
        <dbReference type="SAM" id="Phobius"/>
    </source>
</evidence>
<dbReference type="Pfam" id="PF12704">
    <property type="entry name" value="MacB_PCD"/>
    <property type="match status" value="1"/>
</dbReference>
<feature type="domain" description="ABC3 transporter permease C-terminal" evidence="8">
    <location>
        <begin position="322"/>
        <end position="449"/>
    </location>
</feature>